<gene>
    <name evidence="5" type="ORF">QTG54_006612</name>
</gene>
<dbReference type="SMART" id="SM00368">
    <property type="entry name" value="LRR_RI"/>
    <property type="match status" value="4"/>
</dbReference>
<dbReference type="InterPro" id="IPR006553">
    <property type="entry name" value="Leu-rich_rpt_Cys-con_subtyp"/>
</dbReference>
<protein>
    <submittedName>
        <fullName evidence="5">Leucine-rich repeat protein</fullName>
    </submittedName>
</protein>
<keyword evidence="1" id="KW-0343">GTPase activation</keyword>
<accession>A0AAD8YDH7</accession>
<dbReference type="GO" id="GO:0005829">
    <property type="term" value="C:cytosol"/>
    <property type="evidence" value="ECO:0007669"/>
    <property type="project" value="TreeGrafter"/>
</dbReference>
<organism evidence="5 6">
    <name type="scientific">Skeletonema marinoi</name>
    <dbReference type="NCBI Taxonomy" id="267567"/>
    <lineage>
        <taxon>Eukaryota</taxon>
        <taxon>Sar</taxon>
        <taxon>Stramenopiles</taxon>
        <taxon>Ochrophyta</taxon>
        <taxon>Bacillariophyta</taxon>
        <taxon>Coscinodiscophyceae</taxon>
        <taxon>Thalassiosirophycidae</taxon>
        <taxon>Thalassiosirales</taxon>
        <taxon>Skeletonemataceae</taxon>
        <taxon>Skeletonema</taxon>
        <taxon>Skeletonema marinoi-dohrnii complex</taxon>
    </lineage>
</organism>
<feature type="coiled-coil region" evidence="4">
    <location>
        <begin position="306"/>
        <end position="351"/>
    </location>
</feature>
<dbReference type="Gene3D" id="3.80.10.10">
    <property type="entry name" value="Ribonuclease Inhibitor"/>
    <property type="match status" value="1"/>
</dbReference>
<dbReference type="InterPro" id="IPR001611">
    <property type="entry name" value="Leu-rich_rpt"/>
</dbReference>
<evidence type="ECO:0000313" key="6">
    <source>
        <dbReference type="Proteomes" id="UP001224775"/>
    </source>
</evidence>
<keyword evidence="4" id="KW-0175">Coiled coil</keyword>
<dbReference type="AlphaFoldDB" id="A0AAD8YDH7"/>
<dbReference type="InterPro" id="IPR032675">
    <property type="entry name" value="LRR_dom_sf"/>
</dbReference>
<dbReference type="Proteomes" id="UP001224775">
    <property type="component" value="Unassembled WGS sequence"/>
</dbReference>
<keyword evidence="3" id="KW-0677">Repeat</keyword>
<sequence length="361" mass="40104">MGVLSNGLIGIGSSLKYLSLSDNSIGNEGLSTLVDALQTCTGLETLHLSGNDFSSAAAGLGSLSTLLQRYEVNLKHLELSSCRINDEGLRALSQGAANHCEEIDLFPNESITSTGLSYLSSSIRSDSCRVKTLYLQGMQIGDDGMEVLGQGLVGNQSLIRLHLVHLDEGLRLLQQGGWPSPQHYATWGETIQPQQISRYLQLNGRHPRYAARCKILMSHKHLDMAPLLHWGLKFLPLAVAWFERAKPCTALTIYDEDPDLRSPDLRRRVLDESDEAFESRALSAVYEFVRGMPMEVMKSRNELALAAAYDEKIARIEEESKLALEQRDRKNLQLEEEIARLKGENERLSGIVEVVRKSLGD</sequence>
<evidence type="ECO:0000256" key="4">
    <source>
        <dbReference type="SAM" id="Coils"/>
    </source>
</evidence>
<dbReference type="PANTHER" id="PTHR24113">
    <property type="entry name" value="RAN GTPASE-ACTIVATING PROTEIN 1"/>
    <property type="match status" value="1"/>
</dbReference>
<dbReference type="SUPFAM" id="SSF52047">
    <property type="entry name" value="RNI-like"/>
    <property type="match status" value="1"/>
</dbReference>
<dbReference type="InterPro" id="IPR027038">
    <property type="entry name" value="RanGap"/>
</dbReference>
<evidence type="ECO:0000256" key="3">
    <source>
        <dbReference type="ARBA" id="ARBA00022737"/>
    </source>
</evidence>
<keyword evidence="2" id="KW-0433">Leucine-rich repeat</keyword>
<evidence type="ECO:0000256" key="2">
    <source>
        <dbReference type="ARBA" id="ARBA00022614"/>
    </source>
</evidence>
<evidence type="ECO:0000313" key="5">
    <source>
        <dbReference type="EMBL" id="KAK1743015.1"/>
    </source>
</evidence>
<reference evidence="5" key="1">
    <citation type="submission" date="2023-06" db="EMBL/GenBank/DDBJ databases">
        <title>Survivors Of The Sea: Transcriptome response of Skeletonema marinoi to long-term dormancy.</title>
        <authorList>
            <person name="Pinder M.I.M."/>
            <person name="Kourtchenko O."/>
            <person name="Robertson E.K."/>
            <person name="Larsson T."/>
            <person name="Maumus F."/>
            <person name="Osuna-Cruz C.M."/>
            <person name="Vancaester E."/>
            <person name="Stenow R."/>
            <person name="Vandepoele K."/>
            <person name="Ploug H."/>
            <person name="Bruchert V."/>
            <person name="Godhe A."/>
            <person name="Topel M."/>
        </authorList>
    </citation>
    <scope>NUCLEOTIDE SEQUENCE</scope>
    <source>
        <strain evidence="5">R05AC</strain>
    </source>
</reference>
<comment type="caution">
    <text evidence="5">The sequence shown here is derived from an EMBL/GenBank/DDBJ whole genome shotgun (WGS) entry which is preliminary data.</text>
</comment>
<dbReference type="PANTHER" id="PTHR24113:SF12">
    <property type="entry name" value="RAN GTPASE-ACTIVATING PROTEIN 1"/>
    <property type="match status" value="1"/>
</dbReference>
<dbReference type="GO" id="GO:0048471">
    <property type="term" value="C:perinuclear region of cytoplasm"/>
    <property type="evidence" value="ECO:0007669"/>
    <property type="project" value="TreeGrafter"/>
</dbReference>
<dbReference type="GO" id="GO:0005096">
    <property type="term" value="F:GTPase activator activity"/>
    <property type="evidence" value="ECO:0007669"/>
    <property type="project" value="UniProtKB-KW"/>
</dbReference>
<dbReference type="GO" id="GO:0005634">
    <property type="term" value="C:nucleus"/>
    <property type="evidence" value="ECO:0007669"/>
    <property type="project" value="TreeGrafter"/>
</dbReference>
<dbReference type="EMBL" id="JATAAI010000010">
    <property type="protein sequence ID" value="KAK1743015.1"/>
    <property type="molecule type" value="Genomic_DNA"/>
</dbReference>
<dbReference type="PROSITE" id="PS51450">
    <property type="entry name" value="LRR"/>
    <property type="match status" value="1"/>
</dbReference>
<dbReference type="Pfam" id="PF13516">
    <property type="entry name" value="LRR_6"/>
    <property type="match status" value="2"/>
</dbReference>
<keyword evidence="6" id="KW-1185">Reference proteome</keyword>
<name>A0AAD8YDH7_9STRA</name>
<evidence type="ECO:0000256" key="1">
    <source>
        <dbReference type="ARBA" id="ARBA00022468"/>
    </source>
</evidence>
<dbReference type="GO" id="GO:0031267">
    <property type="term" value="F:small GTPase binding"/>
    <property type="evidence" value="ECO:0007669"/>
    <property type="project" value="TreeGrafter"/>
</dbReference>
<proteinExistence type="predicted"/>
<dbReference type="SMART" id="SM00367">
    <property type="entry name" value="LRR_CC"/>
    <property type="match status" value="2"/>
</dbReference>
<dbReference type="GO" id="GO:0006913">
    <property type="term" value="P:nucleocytoplasmic transport"/>
    <property type="evidence" value="ECO:0007669"/>
    <property type="project" value="TreeGrafter"/>
</dbReference>